<dbReference type="RefSeq" id="WP_344733650.1">
    <property type="nucleotide sequence ID" value="NZ_BAAAZH010000016.1"/>
</dbReference>
<name>A0ABP7XK79_9ACTN</name>
<comment type="caution">
    <text evidence="1">The sequence shown here is derived from an EMBL/GenBank/DDBJ whole genome shotgun (WGS) entry which is preliminary data.</text>
</comment>
<protein>
    <submittedName>
        <fullName evidence="1">Uncharacterized protein</fullName>
    </submittedName>
</protein>
<accession>A0ABP7XK79</accession>
<reference evidence="2" key="1">
    <citation type="journal article" date="2019" name="Int. J. Syst. Evol. Microbiol.">
        <title>The Global Catalogue of Microorganisms (GCM) 10K type strain sequencing project: providing services to taxonomists for standard genome sequencing and annotation.</title>
        <authorList>
            <consortium name="The Broad Institute Genomics Platform"/>
            <consortium name="The Broad Institute Genome Sequencing Center for Infectious Disease"/>
            <person name="Wu L."/>
            <person name="Ma J."/>
        </authorList>
    </citation>
    <scope>NUCLEOTIDE SEQUENCE [LARGE SCALE GENOMIC DNA]</scope>
    <source>
        <strain evidence="2">JCM 16703</strain>
    </source>
</reference>
<proteinExistence type="predicted"/>
<sequence>MLKPVRAVRGSLVVTVEEETALEEGLVILTSDPLYENGALRPAVPATAEQLAAATEAGGDAVDPRYTGWTRAQLLEEISKRNTDRPAEAAIADRGPIPVLVDALVADDAAHGG</sequence>
<evidence type="ECO:0000313" key="2">
    <source>
        <dbReference type="Proteomes" id="UP001501495"/>
    </source>
</evidence>
<keyword evidence="2" id="KW-1185">Reference proteome</keyword>
<dbReference type="EMBL" id="BAAAZH010000016">
    <property type="protein sequence ID" value="GAA4120482.1"/>
    <property type="molecule type" value="Genomic_DNA"/>
</dbReference>
<organism evidence="1 2">
    <name type="scientific">Nocardioides fonticola</name>
    <dbReference type="NCBI Taxonomy" id="450363"/>
    <lineage>
        <taxon>Bacteria</taxon>
        <taxon>Bacillati</taxon>
        <taxon>Actinomycetota</taxon>
        <taxon>Actinomycetes</taxon>
        <taxon>Propionibacteriales</taxon>
        <taxon>Nocardioidaceae</taxon>
        <taxon>Nocardioides</taxon>
    </lineage>
</organism>
<evidence type="ECO:0000313" key="1">
    <source>
        <dbReference type="EMBL" id="GAA4120482.1"/>
    </source>
</evidence>
<gene>
    <name evidence="1" type="ORF">GCM10022215_24160</name>
</gene>
<dbReference type="Proteomes" id="UP001501495">
    <property type="component" value="Unassembled WGS sequence"/>
</dbReference>